<proteinExistence type="inferred from homology"/>
<evidence type="ECO:0000256" key="6">
    <source>
        <dbReference type="ARBA" id="ARBA00023136"/>
    </source>
</evidence>
<dbReference type="EMBL" id="JAMZEJ010000006">
    <property type="protein sequence ID" value="MCQ8241441.1"/>
    <property type="molecule type" value="Genomic_DNA"/>
</dbReference>
<feature type="transmembrane region" description="Helical" evidence="8">
    <location>
        <begin position="71"/>
        <end position="89"/>
    </location>
</feature>
<evidence type="ECO:0000256" key="7">
    <source>
        <dbReference type="PIRNR" id="PIRNR002744"/>
    </source>
</evidence>
<keyword evidence="10" id="KW-1185">Reference proteome</keyword>
<keyword evidence="6 7" id="KW-0472">Membrane</keyword>
<sequence>MSDASEPRAATIERYGIEPVPAHLRTVRWQDLFCILINFQLNPGQILVAGMSVAAGLPVWAAILAQTGGTLLAFLAYVVMATIGVDHGVPGQVAARMAFGIRGAKLLPSVLRTVASVYWFAFQTVAGSLAIVAVLDRWTGTAHSLLVISLVFGFLQALVAVVGYGSLKILSRIALPLKLVILGWVLWSFVVYPDPHFRPAAVFGYAGHGFQWLLFVTWLNTATSTWLTMITDAADFCRYSRSRRDMWIGTLAASGVGAAVVGTIGAYAAGATEGHLDNAFALMAQISPTPLSFCLLLLVIVFDNWTINVLNLYTGGLSLLNVFERIGRFGATVAVSILGIALSSFPSLAQGYTGWLILLGTAFSPVAGILLADYLLLKRLRPDVPALLQPHGRYWYAGGVNPAAMLWTAIGVALSLWIVPASMPVPVIVLLLSGGGYFVTMRLWARRSGAMAAAIAPVAAGTSVRVA</sequence>
<gene>
    <name evidence="9" type="ORF">NFI88_11400</name>
</gene>
<evidence type="ECO:0000313" key="9">
    <source>
        <dbReference type="EMBL" id="MCQ8241441.1"/>
    </source>
</evidence>
<dbReference type="PANTHER" id="PTHR30569">
    <property type="entry name" value="CYTOSINE TRANSPORTER CODB"/>
    <property type="match status" value="1"/>
</dbReference>
<evidence type="ECO:0000256" key="1">
    <source>
        <dbReference type="ARBA" id="ARBA00004141"/>
    </source>
</evidence>
<evidence type="ECO:0000313" key="10">
    <source>
        <dbReference type="Proteomes" id="UP001524547"/>
    </source>
</evidence>
<comment type="caution">
    <text evidence="9">The sequence shown here is derived from an EMBL/GenBank/DDBJ whole genome shotgun (WGS) entry which is preliminary data.</text>
</comment>
<comment type="similarity">
    <text evidence="2 7">Belongs to the purine-cytosine permease (2.A.39) family.</text>
</comment>
<organism evidence="9 10">
    <name type="scientific">Rhizosaccharibacter radicis</name>
    <dbReference type="NCBI Taxonomy" id="2782605"/>
    <lineage>
        <taxon>Bacteria</taxon>
        <taxon>Pseudomonadati</taxon>
        <taxon>Pseudomonadota</taxon>
        <taxon>Alphaproteobacteria</taxon>
        <taxon>Acetobacterales</taxon>
        <taxon>Acetobacteraceae</taxon>
        <taxon>Rhizosaccharibacter</taxon>
    </lineage>
</organism>
<accession>A0ABT1VYL8</accession>
<feature type="transmembrane region" description="Helical" evidence="8">
    <location>
        <begin position="326"/>
        <end position="349"/>
    </location>
</feature>
<evidence type="ECO:0000256" key="5">
    <source>
        <dbReference type="ARBA" id="ARBA00022989"/>
    </source>
</evidence>
<keyword evidence="3 7" id="KW-0813">Transport</keyword>
<dbReference type="InterPro" id="IPR001248">
    <property type="entry name" value="Pur-cyt_permease"/>
</dbReference>
<comment type="subcellular location">
    <subcellularLocation>
        <location evidence="1">Membrane</location>
        <topology evidence="1">Multi-pass membrane protein</topology>
    </subcellularLocation>
</comment>
<feature type="transmembrane region" description="Helical" evidence="8">
    <location>
        <begin position="290"/>
        <end position="314"/>
    </location>
</feature>
<feature type="transmembrane region" description="Helical" evidence="8">
    <location>
        <begin position="246"/>
        <end position="270"/>
    </location>
</feature>
<feature type="transmembrane region" description="Helical" evidence="8">
    <location>
        <begin position="141"/>
        <end position="161"/>
    </location>
</feature>
<keyword evidence="5 8" id="KW-1133">Transmembrane helix</keyword>
<dbReference type="Gene3D" id="1.10.4160.10">
    <property type="entry name" value="Hydantoin permease"/>
    <property type="match status" value="1"/>
</dbReference>
<feature type="transmembrane region" description="Helical" evidence="8">
    <location>
        <begin position="110"/>
        <end position="135"/>
    </location>
</feature>
<dbReference type="InterPro" id="IPR026030">
    <property type="entry name" value="Pur-cyt_permease_Fcy2/21/22"/>
</dbReference>
<feature type="transmembrane region" description="Helical" evidence="8">
    <location>
        <begin position="46"/>
        <end position="65"/>
    </location>
</feature>
<name>A0ABT1VYL8_9PROT</name>
<reference evidence="9 10" key="1">
    <citation type="submission" date="2022-06" db="EMBL/GenBank/DDBJ databases">
        <title>Rhizosaccharibacter gen. nov. sp. nov. KSS12, endophytic bacteria isolated from sugarcane.</title>
        <authorList>
            <person name="Pitiwittayakul N."/>
        </authorList>
    </citation>
    <scope>NUCLEOTIDE SEQUENCE [LARGE SCALE GENOMIC DNA]</scope>
    <source>
        <strain evidence="9 10">KSS12</strain>
    </source>
</reference>
<feature type="transmembrane region" description="Helical" evidence="8">
    <location>
        <begin position="355"/>
        <end position="377"/>
    </location>
</feature>
<keyword evidence="4 8" id="KW-0812">Transmembrane</keyword>
<evidence type="ECO:0000256" key="8">
    <source>
        <dbReference type="SAM" id="Phobius"/>
    </source>
</evidence>
<evidence type="ECO:0000256" key="4">
    <source>
        <dbReference type="ARBA" id="ARBA00022692"/>
    </source>
</evidence>
<protein>
    <submittedName>
        <fullName evidence="9">Cytosine permease</fullName>
    </submittedName>
</protein>
<evidence type="ECO:0000256" key="3">
    <source>
        <dbReference type="ARBA" id="ARBA00022448"/>
    </source>
</evidence>
<dbReference type="Proteomes" id="UP001524547">
    <property type="component" value="Unassembled WGS sequence"/>
</dbReference>
<dbReference type="PANTHER" id="PTHR30569:SF0">
    <property type="entry name" value="CYTOSINE PERMEASE"/>
    <property type="match status" value="1"/>
</dbReference>
<evidence type="ECO:0000256" key="2">
    <source>
        <dbReference type="ARBA" id="ARBA00008974"/>
    </source>
</evidence>
<dbReference type="InterPro" id="IPR030191">
    <property type="entry name" value="CodB"/>
</dbReference>
<dbReference type="PIRSF" id="PIRSF002744">
    <property type="entry name" value="Pur-cyt_permease"/>
    <property type="match status" value="1"/>
</dbReference>
<dbReference type="RefSeq" id="WP_422920181.1">
    <property type="nucleotide sequence ID" value="NZ_JAMZEJ010000006.1"/>
</dbReference>
<feature type="transmembrane region" description="Helical" evidence="8">
    <location>
        <begin position="425"/>
        <end position="445"/>
    </location>
</feature>
<dbReference type="Pfam" id="PF02133">
    <property type="entry name" value="Transp_cyt_pur"/>
    <property type="match status" value="1"/>
</dbReference>
<feature type="transmembrane region" description="Helical" evidence="8">
    <location>
        <begin position="173"/>
        <end position="192"/>
    </location>
</feature>
<feature type="transmembrane region" description="Helical" evidence="8">
    <location>
        <begin position="212"/>
        <end position="234"/>
    </location>
</feature>
<feature type="transmembrane region" description="Helical" evidence="8">
    <location>
        <begin position="398"/>
        <end position="419"/>
    </location>
</feature>